<sequence length="135" mass="15109">MVWYGSVEDIKEPVAEPAPVSTLRSLHLSSCVPAPGKCIGIGGKARELAFLATQSIEPPRYYGLKYSRAYLRFLYFTLLVFVSILSWSEEPKATRALSVSSATRVTVNSYRAIKAEPEPRLPRFFADHEKRKSVS</sequence>
<dbReference type="EMBL" id="JAHXZJ010001119">
    <property type="protein sequence ID" value="KAH0553679.1"/>
    <property type="molecule type" value="Genomic_DNA"/>
</dbReference>
<comment type="caution">
    <text evidence="2">The sequence shown here is derived from an EMBL/GenBank/DDBJ whole genome shotgun (WGS) entry which is preliminary data.</text>
</comment>
<dbReference type="AlphaFoldDB" id="A0AAV7IIN1"/>
<accession>A0AAV7IIN1</accession>
<evidence type="ECO:0000313" key="2">
    <source>
        <dbReference type="EMBL" id="KAH0553679.1"/>
    </source>
</evidence>
<evidence type="ECO:0000256" key="1">
    <source>
        <dbReference type="SAM" id="Phobius"/>
    </source>
</evidence>
<reference evidence="2 3" key="1">
    <citation type="journal article" date="2021" name="J. Hered.">
        <title>A chromosome-level genome assembly of the parasitoid wasp, Cotesia glomerata (Hymenoptera: Braconidae).</title>
        <authorList>
            <person name="Pinto B.J."/>
            <person name="Weis J.J."/>
            <person name="Gamble T."/>
            <person name="Ode P.J."/>
            <person name="Paul R."/>
            <person name="Zaspel J.M."/>
        </authorList>
    </citation>
    <scope>NUCLEOTIDE SEQUENCE [LARGE SCALE GENOMIC DNA]</scope>
    <source>
        <strain evidence="2">CgM1</strain>
    </source>
</reference>
<feature type="transmembrane region" description="Helical" evidence="1">
    <location>
        <begin position="69"/>
        <end position="88"/>
    </location>
</feature>
<protein>
    <submittedName>
        <fullName evidence="2">Uncharacterized protein</fullName>
    </submittedName>
</protein>
<keyword evidence="1" id="KW-1133">Transmembrane helix</keyword>
<name>A0AAV7IIN1_COTGL</name>
<keyword evidence="1" id="KW-0472">Membrane</keyword>
<proteinExistence type="predicted"/>
<evidence type="ECO:0000313" key="3">
    <source>
        <dbReference type="Proteomes" id="UP000826195"/>
    </source>
</evidence>
<keyword evidence="1" id="KW-0812">Transmembrane</keyword>
<organism evidence="2 3">
    <name type="scientific">Cotesia glomerata</name>
    <name type="common">Lepidopteran parasitic wasp</name>
    <name type="synonym">Apanteles glomeratus</name>
    <dbReference type="NCBI Taxonomy" id="32391"/>
    <lineage>
        <taxon>Eukaryota</taxon>
        <taxon>Metazoa</taxon>
        <taxon>Ecdysozoa</taxon>
        <taxon>Arthropoda</taxon>
        <taxon>Hexapoda</taxon>
        <taxon>Insecta</taxon>
        <taxon>Pterygota</taxon>
        <taxon>Neoptera</taxon>
        <taxon>Endopterygota</taxon>
        <taxon>Hymenoptera</taxon>
        <taxon>Apocrita</taxon>
        <taxon>Ichneumonoidea</taxon>
        <taxon>Braconidae</taxon>
        <taxon>Microgastrinae</taxon>
        <taxon>Cotesia</taxon>
    </lineage>
</organism>
<keyword evidence="3" id="KW-1185">Reference proteome</keyword>
<gene>
    <name evidence="2" type="ORF">KQX54_003411</name>
</gene>
<dbReference type="Proteomes" id="UP000826195">
    <property type="component" value="Unassembled WGS sequence"/>
</dbReference>